<sequence length="331" mass="37158">MDQLQELAGFLECGQENVQEIALENLLPYTRSDIGKHHIFKANDYGAVRSLKKLAVRAKFQRNALSALVNLCDDKDVRDFIASDHKALEYYSSGILENSPNVGLFCMLLANLAHSEETIDYLLAKGGIRLKSLIDQFVNDASPAYDYLAFFFGESARSRQGAAFWADEELPLAKIVPQIVFESVTRRAGVVATVKNTLFEVKFHEKVIESGAIEYIMIALKGPEPLDEEDTAKLPDIVRSEIGDDKKREDDPNRQLTLVECLLLLSSSKEGREALRNKSAYFIIRELHLATQNVGVQDACERFVNMVMRGEPAEARLNEIESEEEEVVEVV</sequence>
<evidence type="ECO:0000256" key="1">
    <source>
        <dbReference type="ARBA" id="ARBA00006712"/>
    </source>
</evidence>
<dbReference type="EMBL" id="NDIQ01000001">
    <property type="protein sequence ID" value="PRT52712.1"/>
    <property type="molecule type" value="Genomic_DNA"/>
</dbReference>
<evidence type="ECO:0000259" key="3">
    <source>
        <dbReference type="Pfam" id="PF04063"/>
    </source>
</evidence>
<dbReference type="RefSeq" id="XP_024662658.1">
    <property type="nucleotide sequence ID" value="XM_024806890.1"/>
</dbReference>
<dbReference type="InterPro" id="IPR011989">
    <property type="entry name" value="ARM-like"/>
</dbReference>
<dbReference type="Gene3D" id="1.25.10.10">
    <property type="entry name" value="Leucine-rich Repeat Variant"/>
    <property type="match status" value="1"/>
</dbReference>
<dbReference type="PANTHER" id="PTHR13387">
    <property type="entry name" value="PROTEIN HGH1 HOMOLOG"/>
    <property type="match status" value="1"/>
</dbReference>
<dbReference type="AlphaFoldDB" id="A0A2T0FCI2"/>
<dbReference type="InterPro" id="IPR016024">
    <property type="entry name" value="ARM-type_fold"/>
</dbReference>
<feature type="domain" description="Protein HGH1 C-terminal" evidence="4">
    <location>
        <begin position="261"/>
        <end position="314"/>
    </location>
</feature>
<protein>
    <recommendedName>
        <fullName evidence="2">Protein HGH1 homolog</fullName>
    </recommendedName>
</protein>
<comment type="caution">
    <text evidence="5">The sequence shown here is derived from an EMBL/GenBank/DDBJ whole genome shotgun (WGS) entry which is preliminary data.</text>
</comment>
<evidence type="ECO:0000313" key="5">
    <source>
        <dbReference type="EMBL" id="PRT52712.1"/>
    </source>
</evidence>
<keyword evidence="6" id="KW-1185">Reference proteome</keyword>
<evidence type="ECO:0000259" key="4">
    <source>
        <dbReference type="Pfam" id="PF04064"/>
    </source>
</evidence>
<dbReference type="InterPro" id="IPR007205">
    <property type="entry name" value="Protein_HGH1_N"/>
</dbReference>
<organism evidence="5 6">
    <name type="scientific">Wickerhamiella sorbophila</name>
    <dbReference type="NCBI Taxonomy" id="45607"/>
    <lineage>
        <taxon>Eukaryota</taxon>
        <taxon>Fungi</taxon>
        <taxon>Dikarya</taxon>
        <taxon>Ascomycota</taxon>
        <taxon>Saccharomycotina</taxon>
        <taxon>Dipodascomycetes</taxon>
        <taxon>Dipodascales</taxon>
        <taxon>Trichomonascaceae</taxon>
        <taxon>Wickerhamiella</taxon>
    </lineage>
</organism>
<dbReference type="Proteomes" id="UP000238350">
    <property type="component" value="Unassembled WGS sequence"/>
</dbReference>
<reference evidence="5 6" key="1">
    <citation type="submission" date="2017-04" db="EMBL/GenBank/DDBJ databases">
        <title>Genome sequencing of [Candida] sorbophila.</title>
        <authorList>
            <person name="Ahn J.O."/>
        </authorList>
    </citation>
    <scope>NUCLEOTIDE SEQUENCE [LARGE SCALE GENOMIC DNA]</scope>
    <source>
        <strain evidence="5 6">DS02</strain>
    </source>
</reference>
<dbReference type="STRING" id="45607.A0A2T0FCI2"/>
<evidence type="ECO:0000256" key="2">
    <source>
        <dbReference type="ARBA" id="ARBA00014076"/>
    </source>
</evidence>
<dbReference type="Pfam" id="PF04063">
    <property type="entry name" value="DUF383"/>
    <property type="match status" value="1"/>
</dbReference>
<dbReference type="OrthoDB" id="338814at2759"/>
<dbReference type="GeneID" id="36514081"/>
<dbReference type="SUPFAM" id="SSF48371">
    <property type="entry name" value="ARM repeat"/>
    <property type="match status" value="1"/>
</dbReference>
<dbReference type="InterPro" id="IPR039717">
    <property type="entry name" value="Hgh1"/>
</dbReference>
<accession>A0A2T0FCI2</accession>
<name>A0A2T0FCI2_9ASCO</name>
<dbReference type="Pfam" id="PF04064">
    <property type="entry name" value="DUF384"/>
    <property type="match status" value="1"/>
</dbReference>
<evidence type="ECO:0000313" key="6">
    <source>
        <dbReference type="Proteomes" id="UP000238350"/>
    </source>
</evidence>
<proteinExistence type="inferred from homology"/>
<dbReference type="InterPro" id="IPR007206">
    <property type="entry name" value="Protein_HGH1_C"/>
</dbReference>
<feature type="domain" description="Protein HGH1 N-terminal" evidence="3">
    <location>
        <begin position="97"/>
        <end position="253"/>
    </location>
</feature>
<dbReference type="PANTHER" id="PTHR13387:SF9">
    <property type="entry name" value="PROTEIN HGH1 HOMOLOG"/>
    <property type="match status" value="1"/>
</dbReference>
<comment type="similarity">
    <text evidence="1">Belongs to the HGH1 family.</text>
</comment>
<gene>
    <name evidence="5" type="ORF">B9G98_00332</name>
</gene>